<feature type="domain" description="RecX second three-helical" evidence="6">
    <location>
        <begin position="111"/>
        <end position="149"/>
    </location>
</feature>
<dbReference type="Gene3D" id="1.10.10.10">
    <property type="entry name" value="Winged helix-like DNA-binding domain superfamily/Winged helix DNA-binding domain"/>
    <property type="match status" value="4"/>
</dbReference>
<comment type="function">
    <text evidence="5">Modulates RecA activity.</text>
</comment>
<evidence type="ECO:0000256" key="2">
    <source>
        <dbReference type="ARBA" id="ARBA00009695"/>
    </source>
</evidence>
<dbReference type="PANTHER" id="PTHR33602:SF1">
    <property type="entry name" value="REGULATORY PROTEIN RECX FAMILY PROTEIN"/>
    <property type="match status" value="1"/>
</dbReference>
<dbReference type="Pfam" id="PF02631">
    <property type="entry name" value="RecX_HTH2"/>
    <property type="match status" value="1"/>
</dbReference>
<evidence type="ECO:0000256" key="5">
    <source>
        <dbReference type="HAMAP-Rule" id="MF_01114"/>
    </source>
</evidence>
<evidence type="ECO:0000313" key="9">
    <source>
        <dbReference type="Proteomes" id="UP000070467"/>
    </source>
</evidence>
<keyword evidence="4 5" id="KW-0963">Cytoplasm</keyword>
<feature type="domain" description="RecX first three-helical" evidence="7">
    <location>
        <begin position="65"/>
        <end position="104"/>
    </location>
</feature>
<proteinExistence type="inferred from homology"/>
<evidence type="ECO:0000313" key="8">
    <source>
        <dbReference type="EMBL" id="KXB58021.1"/>
    </source>
</evidence>
<evidence type="ECO:0000256" key="1">
    <source>
        <dbReference type="ARBA" id="ARBA00004496"/>
    </source>
</evidence>
<accession>A0ABR5TLU8</accession>
<organism evidence="8 9">
    <name type="scientific">Gemelliphila asaccharolytica</name>
    <dbReference type="NCBI Taxonomy" id="502393"/>
    <lineage>
        <taxon>Bacteria</taxon>
        <taxon>Bacillati</taxon>
        <taxon>Bacillota</taxon>
        <taxon>Bacilli</taxon>
        <taxon>Bacillales</taxon>
        <taxon>Gemellaceae</taxon>
        <taxon>Gemelliphila</taxon>
    </lineage>
</organism>
<comment type="caution">
    <text evidence="8">The sequence shown here is derived from an EMBL/GenBank/DDBJ whole genome shotgun (WGS) entry which is preliminary data.</text>
</comment>
<reference evidence="8 9" key="1">
    <citation type="submission" date="2016-01" db="EMBL/GenBank/DDBJ databases">
        <authorList>
            <person name="Mitreva M."/>
            <person name="Pepin K.H."/>
            <person name="Mihindukulasuriya K.A."/>
            <person name="Fulton R."/>
            <person name="Fronick C."/>
            <person name="O'Laughlin M."/>
            <person name="Miner T."/>
            <person name="Herter B."/>
            <person name="Rosa B.A."/>
            <person name="Cordes M."/>
            <person name="Tomlinson C."/>
            <person name="Wollam A."/>
            <person name="Palsikar V.B."/>
            <person name="Mardis E.R."/>
            <person name="Wilson R.K."/>
        </authorList>
    </citation>
    <scope>NUCLEOTIDE SEQUENCE [LARGE SCALE GENOMIC DNA]</scope>
    <source>
        <strain evidence="8 9">KA00071</strain>
    </source>
</reference>
<comment type="subcellular location">
    <subcellularLocation>
        <location evidence="1 5">Cytoplasm</location>
    </subcellularLocation>
</comment>
<dbReference type="HAMAP" id="MF_01114">
    <property type="entry name" value="RecX"/>
    <property type="match status" value="1"/>
</dbReference>
<comment type="similarity">
    <text evidence="2 5">Belongs to the RecX family.</text>
</comment>
<gene>
    <name evidence="5" type="primary">recX</name>
    <name evidence="8" type="ORF">HMPREF1871_00687</name>
</gene>
<evidence type="ECO:0000256" key="4">
    <source>
        <dbReference type="ARBA" id="ARBA00022490"/>
    </source>
</evidence>
<dbReference type="EMBL" id="LSDB01000023">
    <property type="protein sequence ID" value="KXB58021.1"/>
    <property type="molecule type" value="Genomic_DNA"/>
</dbReference>
<dbReference type="InterPro" id="IPR053926">
    <property type="entry name" value="RecX_HTH_1st"/>
</dbReference>
<evidence type="ECO:0000256" key="3">
    <source>
        <dbReference type="ARBA" id="ARBA00018111"/>
    </source>
</evidence>
<evidence type="ECO:0000259" key="7">
    <source>
        <dbReference type="Pfam" id="PF21982"/>
    </source>
</evidence>
<evidence type="ECO:0000259" key="6">
    <source>
        <dbReference type="Pfam" id="PF02631"/>
    </source>
</evidence>
<dbReference type="InterPro" id="IPR036388">
    <property type="entry name" value="WH-like_DNA-bd_sf"/>
</dbReference>
<dbReference type="InterPro" id="IPR003783">
    <property type="entry name" value="Regulatory_RecX"/>
</dbReference>
<name>A0ABR5TLU8_9BACL</name>
<dbReference type="InterPro" id="IPR053924">
    <property type="entry name" value="RecX_HTH_2nd"/>
</dbReference>
<dbReference type="Pfam" id="PF21982">
    <property type="entry name" value="RecX_HTH1"/>
    <property type="match status" value="1"/>
</dbReference>
<keyword evidence="9" id="KW-1185">Reference proteome</keyword>
<dbReference type="PANTHER" id="PTHR33602">
    <property type="entry name" value="REGULATORY PROTEIN RECX FAMILY PROTEIN"/>
    <property type="match status" value="1"/>
</dbReference>
<dbReference type="Proteomes" id="UP000070467">
    <property type="component" value="Unassembled WGS sequence"/>
</dbReference>
<protein>
    <recommendedName>
        <fullName evidence="3 5">Regulatory protein RecX</fullName>
    </recommendedName>
</protein>
<sequence length="270" mass="32673">MFFRGKIMKIKNIKKLKSKYKIEFEDSEPIFISEDTLLKNNIIKKINIDEKKISDILLDESKEQAFKSGLNYLSYGMRTELEMIKYLRKKNISEDNISYSIKRLKDSGYINDSNYSKTFIEEYFCFRKKGPNYIKMKLKNKGVFKEYVDDFIDEICTYEKQIKNIIEQIEKNYRNKEIPNNKKIQKIKHKLYLDGYSFDKINYAFNSIENELENLNCDKYIIEKYYNKAYNKFCNKYHDKRILKQKLVEKLLRDGFSYGEIQDYFLNIQV</sequence>